<name>A0A543CX20_9PSEU</name>
<dbReference type="Proteomes" id="UP000315677">
    <property type="component" value="Unassembled WGS sequence"/>
</dbReference>
<evidence type="ECO:0000256" key="1">
    <source>
        <dbReference type="SAM" id="Phobius"/>
    </source>
</evidence>
<keyword evidence="1" id="KW-0812">Transmembrane</keyword>
<evidence type="ECO:0000313" key="2">
    <source>
        <dbReference type="EMBL" id="TQM01655.1"/>
    </source>
</evidence>
<accession>A0A543CX20</accession>
<reference evidence="2 3" key="1">
    <citation type="submission" date="2019-06" db="EMBL/GenBank/DDBJ databases">
        <title>Sequencing the genomes of 1000 actinobacteria strains.</title>
        <authorList>
            <person name="Klenk H.-P."/>
        </authorList>
    </citation>
    <scope>NUCLEOTIDE SEQUENCE [LARGE SCALE GENOMIC DNA]</scope>
    <source>
        <strain evidence="2 3">DSM 45301</strain>
    </source>
</reference>
<proteinExistence type="predicted"/>
<keyword evidence="1" id="KW-0472">Membrane</keyword>
<keyword evidence="3" id="KW-1185">Reference proteome</keyword>
<dbReference type="AlphaFoldDB" id="A0A543CX20"/>
<feature type="transmembrane region" description="Helical" evidence="1">
    <location>
        <begin position="12"/>
        <end position="33"/>
    </location>
</feature>
<gene>
    <name evidence="2" type="ORF">FB558_8556</name>
</gene>
<evidence type="ECO:0000313" key="3">
    <source>
        <dbReference type="Proteomes" id="UP000315677"/>
    </source>
</evidence>
<keyword evidence="1" id="KW-1133">Transmembrane helix</keyword>
<organism evidence="2 3">
    <name type="scientific">Pseudonocardia kunmingensis</name>
    <dbReference type="NCBI Taxonomy" id="630975"/>
    <lineage>
        <taxon>Bacteria</taxon>
        <taxon>Bacillati</taxon>
        <taxon>Actinomycetota</taxon>
        <taxon>Actinomycetes</taxon>
        <taxon>Pseudonocardiales</taxon>
        <taxon>Pseudonocardiaceae</taxon>
        <taxon>Pseudonocardia</taxon>
    </lineage>
</organism>
<sequence length="34" mass="3848">MATQHRRHRDRQGWPILIIVAIVLAGLIALLIVC</sequence>
<protein>
    <submittedName>
        <fullName evidence="2">Uncharacterized protein</fullName>
    </submittedName>
</protein>
<comment type="caution">
    <text evidence="2">The sequence shown here is derived from an EMBL/GenBank/DDBJ whole genome shotgun (WGS) entry which is preliminary data.</text>
</comment>
<dbReference type="EMBL" id="VFPA01000009">
    <property type="protein sequence ID" value="TQM01655.1"/>
    <property type="molecule type" value="Genomic_DNA"/>
</dbReference>